<keyword evidence="4 8" id="KW-0812">Transmembrane</keyword>
<keyword evidence="6 8" id="KW-0472">Membrane</keyword>
<dbReference type="FunFam" id="3.30.70.270:FF:000001">
    <property type="entry name" value="Diguanylate cyclase domain protein"/>
    <property type="match status" value="1"/>
</dbReference>
<dbReference type="Pfam" id="PF07694">
    <property type="entry name" value="5TM-5TMR_LYT"/>
    <property type="match status" value="1"/>
</dbReference>
<dbReference type="InterPro" id="IPR000160">
    <property type="entry name" value="GGDEF_dom"/>
</dbReference>
<dbReference type="NCBIfam" id="TIGR00254">
    <property type="entry name" value="GGDEF"/>
    <property type="match status" value="1"/>
</dbReference>
<dbReference type="CDD" id="cd01949">
    <property type="entry name" value="GGDEF"/>
    <property type="match status" value="1"/>
</dbReference>
<dbReference type="AlphaFoldDB" id="A0A5C4JKE9"/>
<dbReference type="EMBL" id="VCLB01000015">
    <property type="protein sequence ID" value="TNB45986.1"/>
    <property type="molecule type" value="Genomic_DNA"/>
</dbReference>
<evidence type="ECO:0000256" key="1">
    <source>
        <dbReference type="ARBA" id="ARBA00004651"/>
    </source>
</evidence>
<dbReference type="SUPFAM" id="SSF55073">
    <property type="entry name" value="Nucleotide cyclase"/>
    <property type="match status" value="1"/>
</dbReference>
<name>A0A5C4JKE9_9HYPH</name>
<keyword evidence="3" id="KW-1003">Cell membrane</keyword>
<dbReference type="OrthoDB" id="9812260at2"/>
<evidence type="ECO:0000313" key="10">
    <source>
        <dbReference type="EMBL" id="TNB45986.1"/>
    </source>
</evidence>
<keyword evidence="11" id="KW-1185">Reference proteome</keyword>
<evidence type="ECO:0000256" key="5">
    <source>
        <dbReference type="ARBA" id="ARBA00022989"/>
    </source>
</evidence>
<dbReference type="InterPro" id="IPR050469">
    <property type="entry name" value="Diguanylate_Cyclase"/>
</dbReference>
<dbReference type="GO" id="GO:1902201">
    <property type="term" value="P:negative regulation of bacterial-type flagellum-dependent cell motility"/>
    <property type="evidence" value="ECO:0007669"/>
    <property type="project" value="TreeGrafter"/>
</dbReference>
<sequence length="373" mass="40215">MLHLSFVGQMIGSLGLGALIVMGYGMVLRHFRGKWYEEYASAVVFACGALAAMTNPIVLESGYIFDARAVFIALAGPFAGPGGTILVALCTALPRIMIGGDGMMAGVAGIIIAAAAGIVFTWLFPNKRTPGGFLILGCLAALMVLSLFMVEFRTALNLMESIGFTLTLVNILGIVLLGSALEATKRSADYLRDVEFNAERDPLTGLYNRRALEQFEGSLGQSVAPDKRYGCVVLFDIDRFKSVNDRYGHARGDEVLQRVATTVTSRMRRSDLVVRFGGEEIAVVLLSTSVDDAYRIAEHIRALVEKLVFSHEGETFTVTVSAGIAAFTVGETPLEEAFDYADRALYRAKNAGRNRTEILSVPVPGRAPVRANA</sequence>
<comment type="subcellular location">
    <subcellularLocation>
        <location evidence="1">Cell membrane</location>
        <topology evidence="1">Multi-pass membrane protein</topology>
    </subcellularLocation>
</comment>
<dbReference type="PANTHER" id="PTHR45138">
    <property type="entry name" value="REGULATORY COMPONENTS OF SENSORY TRANSDUCTION SYSTEM"/>
    <property type="match status" value="1"/>
</dbReference>
<reference evidence="10 11" key="1">
    <citation type="submission" date="2019-06" db="EMBL/GenBank/DDBJ databases">
        <title>Martelella lutilitoris sp. nov., isolated from a tidal mudflat.</title>
        <authorList>
            <person name="Kim Y.-J."/>
        </authorList>
    </citation>
    <scope>NUCLEOTIDE SEQUENCE [LARGE SCALE GENOMIC DNA]</scope>
    <source>
        <strain evidence="10 11">GH2-6</strain>
    </source>
</reference>
<feature type="transmembrane region" description="Helical" evidence="8">
    <location>
        <begin position="70"/>
        <end position="93"/>
    </location>
</feature>
<evidence type="ECO:0000256" key="3">
    <source>
        <dbReference type="ARBA" id="ARBA00022475"/>
    </source>
</evidence>
<comment type="catalytic activity">
    <reaction evidence="7">
        <text>2 GTP = 3',3'-c-di-GMP + 2 diphosphate</text>
        <dbReference type="Rhea" id="RHEA:24898"/>
        <dbReference type="ChEBI" id="CHEBI:33019"/>
        <dbReference type="ChEBI" id="CHEBI:37565"/>
        <dbReference type="ChEBI" id="CHEBI:58805"/>
        <dbReference type="EC" id="2.7.7.65"/>
    </reaction>
</comment>
<dbReference type="EC" id="2.7.7.65" evidence="2"/>
<evidence type="ECO:0000313" key="11">
    <source>
        <dbReference type="Proteomes" id="UP000307874"/>
    </source>
</evidence>
<dbReference type="Pfam" id="PF00990">
    <property type="entry name" value="GGDEF"/>
    <property type="match status" value="1"/>
</dbReference>
<dbReference type="PROSITE" id="PS50887">
    <property type="entry name" value="GGDEF"/>
    <property type="match status" value="1"/>
</dbReference>
<comment type="caution">
    <text evidence="10">The sequence shown here is derived from an EMBL/GenBank/DDBJ whole genome shotgun (WGS) entry which is preliminary data.</text>
</comment>
<evidence type="ECO:0000256" key="8">
    <source>
        <dbReference type="SAM" id="Phobius"/>
    </source>
</evidence>
<dbReference type="SMART" id="SM00267">
    <property type="entry name" value="GGDEF"/>
    <property type="match status" value="1"/>
</dbReference>
<feature type="transmembrane region" description="Helical" evidence="8">
    <location>
        <begin position="39"/>
        <end position="58"/>
    </location>
</feature>
<dbReference type="GO" id="GO:0000155">
    <property type="term" value="F:phosphorelay sensor kinase activity"/>
    <property type="evidence" value="ECO:0007669"/>
    <property type="project" value="InterPro"/>
</dbReference>
<dbReference type="PANTHER" id="PTHR45138:SF9">
    <property type="entry name" value="DIGUANYLATE CYCLASE DGCM-RELATED"/>
    <property type="match status" value="1"/>
</dbReference>
<accession>A0A5C4JKE9</accession>
<feature type="transmembrane region" description="Helical" evidence="8">
    <location>
        <begin position="162"/>
        <end position="181"/>
    </location>
</feature>
<dbReference type="GO" id="GO:0052621">
    <property type="term" value="F:diguanylate cyclase activity"/>
    <property type="evidence" value="ECO:0007669"/>
    <property type="project" value="UniProtKB-EC"/>
</dbReference>
<evidence type="ECO:0000259" key="9">
    <source>
        <dbReference type="PROSITE" id="PS50887"/>
    </source>
</evidence>
<feature type="transmembrane region" description="Helical" evidence="8">
    <location>
        <begin position="105"/>
        <end position="125"/>
    </location>
</feature>
<dbReference type="InterPro" id="IPR011620">
    <property type="entry name" value="Sig_transdc_His_kinase_LytS_TM"/>
</dbReference>
<evidence type="ECO:0000256" key="2">
    <source>
        <dbReference type="ARBA" id="ARBA00012528"/>
    </source>
</evidence>
<feature type="transmembrane region" description="Helical" evidence="8">
    <location>
        <begin position="6"/>
        <end position="27"/>
    </location>
</feature>
<dbReference type="GO" id="GO:0043709">
    <property type="term" value="P:cell adhesion involved in single-species biofilm formation"/>
    <property type="evidence" value="ECO:0007669"/>
    <property type="project" value="TreeGrafter"/>
</dbReference>
<dbReference type="GO" id="GO:0005886">
    <property type="term" value="C:plasma membrane"/>
    <property type="evidence" value="ECO:0007669"/>
    <property type="project" value="UniProtKB-SubCell"/>
</dbReference>
<dbReference type="GO" id="GO:0071555">
    <property type="term" value="P:cell wall organization"/>
    <property type="evidence" value="ECO:0007669"/>
    <property type="project" value="InterPro"/>
</dbReference>
<keyword evidence="5 8" id="KW-1133">Transmembrane helix</keyword>
<dbReference type="Proteomes" id="UP000307874">
    <property type="component" value="Unassembled WGS sequence"/>
</dbReference>
<dbReference type="InterPro" id="IPR043128">
    <property type="entry name" value="Rev_trsase/Diguanyl_cyclase"/>
</dbReference>
<evidence type="ECO:0000256" key="7">
    <source>
        <dbReference type="ARBA" id="ARBA00034247"/>
    </source>
</evidence>
<dbReference type="InterPro" id="IPR029787">
    <property type="entry name" value="Nucleotide_cyclase"/>
</dbReference>
<proteinExistence type="predicted"/>
<feature type="domain" description="GGDEF" evidence="9">
    <location>
        <begin position="228"/>
        <end position="361"/>
    </location>
</feature>
<gene>
    <name evidence="10" type="ORF">FF124_20375</name>
</gene>
<protein>
    <recommendedName>
        <fullName evidence="2">diguanylate cyclase</fullName>
        <ecNumber evidence="2">2.7.7.65</ecNumber>
    </recommendedName>
</protein>
<dbReference type="Gene3D" id="3.30.70.270">
    <property type="match status" value="1"/>
</dbReference>
<feature type="transmembrane region" description="Helical" evidence="8">
    <location>
        <begin position="131"/>
        <end position="150"/>
    </location>
</feature>
<evidence type="ECO:0000256" key="4">
    <source>
        <dbReference type="ARBA" id="ARBA00022692"/>
    </source>
</evidence>
<evidence type="ECO:0000256" key="6">
    <source>
        <dbReference type="ARBA" id="ARBA00023136"/>
    </source>
</evidence>
<organism evidence="10 11">
    <name type="scientific">Martelella lutilitoris</name>
    <dbReference type="NCBI Taxonomy" id="2583532"/>
    <lineage>
        <taxon>Bacteria</taxon>
        <taxon>Pseudomonadati</taxon>
        <taxon>Pseudomonadota</taxon>
        <taxon>Alphaproteobacteria</taxon>
        <taxon>Hyphomicrobiales</taxon>
        <taxon>Aurantimonadaceae</taxon>
        <taxon>Martelella</taxon>
    </lineage>
</organism>